<gene>
    <name evidence="5" type="ORF">H8744_13215</name>
</gene>
<accession>A0A926F6C8</accession>
<dbReference type="PANTHER" id="PTHR37321">
    <property type="entry name" value="EXPORTED PROTEIN-RELATED"/>
    <property type="match status" value="1"/>
</dbReference>
<evidence type="ECO:0000259" key="3">
    <source>
        <dbReference type="Pfam" id="PF20957"/>
    </source>
</evidence>
<keyword evidence="6" id="KW-1185">Reference proteome</keyword>
<evidence type="ECO:0000259" key="2">
    <source>
        <dbReference type="Pfam" id="PF14323"/>
    </source>
</evidence>
<evidence type="ECO:0000259" key="4">
    <source>
        <dbReference type="Pfam" id="PF20958"/>
    </source>
</evidence>
<proteinExistence type="predicted"/>
<evidence type="ECO:0000256" key="1">
    <source>
        <dbReference type="SAM" id="SignalP"/>
    </source>
</evidence>
<feature type="domain" description="GxGYxYP putative glycoside hydrolase third N-terminal" evidence="4">
    <location>
        <begin position="321"/>
        <end position="403"/>
    </location>
</feature>
<dbReference type="Gene3D" id="3.20.20.490">
    <property type="entry name" value="GxGYxYP glycoside hydrolase, C-terminal domain"/>
    <property type="match status" value="1"/>
</dbReference>
<feature type="domain" description="GxGYxYP putative glycoside hydrolase C-terminal" evidence="2">
    <location>
        <begin position="423"/>
        <end position="559"/>
    </location>
</feature>
<evidence type="ECO:0000313" key="6">
    <source>
        <dbReference type="Proteomes" id="UP000651085"/>
    </source>
</evidence>
<dbReference type="Pfam" id="PF20957">
    <property type="entry name" value="GxGYxYP_N_2nd"/>
    <property type="match status" value="1"/>
</dbReference>
<name>A0A926F6C8_9BACT</name>
<reference evidence="5" key="1">
    <citation type="submission" date="2020-08" db="EMBL/GenBank/DDBJ databases">
        <title>Genome public.</title>
        <authorList>
            <person name="Liu C."/>
            <person name="Sun Q."/>
        </authorList>
    </citation>
    <scope>NUCLEOTIDE SEQUENCE</scope>
    <source>
        <strain evidence="5">N12</strain>
    </source>
</reference>
<organism evidence="5 6">
    <name type="scientific">Jilunia laotingensis</name>
    <dbReference type="NCBI Taxonomy" id="2763675"/>
    <lineage>
        <taxon>Bacteria</taxon>
        <taxon>Pseudomonadati</taxon>
        <taxon>Bacteroidota</taxon>
        <taxon>Bacteroidia</taxon>
        <taxon>Bacteroidales</taxon>
        <taxon>Bacteroidaceae</taxon>
        <taxon>Jilunia</taxon>
    </lineage>
</organism>
<feature type="signal peptide" evidence="1">
    <location>
        <begin position="1"/>
        <end position="21"/>
    </location>
</feature>
<dbReference type="PANTHER" id="PTHR37321:SF1">
    <property type="entry name" value="EXPORTED PROTEIN"/>
    <property type="match status" value="1"/>
</dbReference>
<protein>
    <recommendedName>
        <fullName evidence="7">Glycoside hydrolase family 42 N-terminal domain-containing protein</fullName>
    </recommendedName>
</protein>
<keyword evidence="1" id="KW-0732">Signal</keyword>
<dbReference type="RefSeq" id="WP_262435286.1">
    <property type="nucleotide sequence ID" value="NZ_JACRTF010000001.1"/>
</dbReference>
<dbReference type="Pfam" id="PF14323">
    <property type="entry name" value="GxGYxYP_C"/>
    <property type="match status" value="1"/>
</dbReference>
<evidence type="ECO:0000313" key="5">
    <source>
        <dbReference type="EMBL" id="MBC8594186.1"/>
    </source>
</evidence>
<dbReference type="InterPro" id="IPR048309">
    <property type="entry name" value="GxGYxYP_N_3rd"/>
</dbReference>
<dbReference type="Pfam" id="PF20958">
    <property type="entry name" value="GxGYxYP_N_3rd"/>
    <property type="match status" value="1"/>
</dbReference>
<evidence type="ECO:0008006" key="7">
    <source>
        <dbReference type="Google" id="ProtNLM"/>
    </source>
</evidence>
<dbReference type="InterPro" id="IPR038410">
    <property type="entry name" value="GxGYxYP_C_sf"/>
</dbReference>
<dbReference type="InterPro" id="IPR048310">
    <property type="entry name" value="GxGYxYP_N_2nd"/>
</dbReference>
<comment type="caution">
    <text evidence="5">The sequence shown here is derived from an EMBL/GenBank/DDBJ whole genome shotgun (WGS) entry which is preliminary data.</text>
</comment>
<dbReference type="Proteomes" id="UP000651085">
    <property type="component" value="Unassembled WGS sequence"/>
</dbReference>
<sequence length="658" mass="74884">MNIKCFICLLLGMSSAVTVMSQPATVAGEQVEAPSQDALVIPMNESAVSVVYDPNNSATFTEDGIKATSDGLTLDLGEIDFDSDSYNAIWVEMANVMKPTEETGFDFYLDDMLLEPKTDFKISQEIPHLDSYASDKEPQSGLYFKNENVPIDMISVFDVRRDDSYGKITAAVAQGVLNQQKAEVYLVYEDHHLTQFEDVYGKQGVNWKLQKGEYSKEKYAGLATIIEKYKDRFRKMILWDPSKEWTWCMAQMICAQQQGIPVTSEIKEFFNEELKWNIECEDITDKWSTKLEAYQWAVDHLTENCHKTLSFSAGLRSDYLTNPWKIYDYAAASKGFVFFLSNSNPDEFNMIQKICRKMNYQPGSSTMGYGADNDGDALNNATNPYNVGFMVSDYYANGSFWCSFPRKSFQQRKGQPIEAQPGKIYVSLVWSDGDNVQFDSNQMYNMFKNAKGRGEVPVGMTMAASLQELNPVLLEFFYKNLTPNDELIAGPSGFQFIYGDKYNEVNYEKWLEINRQWMETAGFHTGCLWNTTDKERFGKYMRTCGLQGVFDGFSNNKERYETGKDGEGVVCILQGTHCWAEGDVYKDLVSVKPNSSKPVFRNVYLIAANYGGTEGYERLIRELQRVESYLPNTYEFLLPMDLCATLKCYLEKNGGGHE</sequence>
<dbReference type="AlphaFoldDB" id="A0A926F6C8"/>
<feature type="domain" description="GxGYxYP putative glycoside hydrolase second N-terminal" evidence="3">
    <location>
        <begin position="236"/>
        <end position="305"/>
    </location>
</feature>
<dbReference type="InterPro" id="IPR025832">
    <property type="entry name" value="GxGYxYP_C"/>
</dbReference>
<dbReference type="EMBL" id="JACRTF010000001">
    <property type="protein sequence ID" value="MBC8594186.1"/>
    <property type="molecule type" value="Genomic_DNA"/>
</dbReference>
<feature type="chain" id="PRO_5039457731" description="Glycoside hydrolase family 42 N-terminal domain-containing protein" evidence="1">
    <location>
        <begin position="22"/>
        <end position="658"/>
    </location>
</feature>